<dbReference type="PROSITE" id="PS50808">
    <property type="entry name" value="ZF_BED"/>
    <property type="match status" value="1"/>
</dbReference>
<proteinExistence type="predicted"/>
<reference evidence="8" key="1">
    <citation type="submission" date="2025-08" db="UniProtKB">
        <authorList>
            <consortium name="RefSeq"/>
        </authorList>
    </citation>
    <scope>IDENTIFICATION</scope>
    <source>
        <tissue evidence="8">Blood</tissue>
    </source>
</reference>
<keyword evidence="1" id="KW-0479">Metal-binding</keyword>
<name>A0ABM3Z4H2_PANGU</name>
<feature type="domain" description="BED-type" evidence="6">
    <location>
        <begin position="5"/>
        <end position="55"/>
    </location>
</feature>
<keyword evidence="7" id="KW-1185">Reference proteome</keyword>
<evidence type="ECO:0000256" key="2">
    <source>
        <dbReference type="ARBA" id="ARBA00022771"/>
    </source>
</evidence>
<evidence type="ECO:0000256" key="5">
    <source>
        <dbReference type="SAM" id="MobiDB-lite"/>
    </source>
</evidence>
<organism evidence="7 8">
    <name type="scientific">Pantherophis guttatus</name>
    <name type="common">Corn snake</name>
    <name type="synonym">Elaphe guttata</name>
    <dbReference type="NCBI Taxonomy" id="94885"/>
    <lineage>
        <taxon>Eukaryota</taxon>
        <taxon>Metazoa</taxon>
        <taxon>Chordata</taxon>
        <taxon>Craniata</taxon>
        <taxon>Vertebrata</taxon>
        <taxon>Euteleostomi</taxon>
        <taxon>Lepidosauria</taxon>
        <taxon>Squamata</taxon>
        <taxon>Bifurcata</taxon>
        <taxon>Unidentata</taxon>
        <taxon>Episquamata</taxon>
        <taxon>Toxicofera</taxon>
        <taxon>Serpentes</taxon>
        <taxon>Colubroidea</taxon>
        <taxon>Colubridae</taxon>
        <taxon>Colubrinae</taxon>
        <taxon>Pantherophis</taxon>
    </lineage>
</organism>
<keyword evidence="2 4" id="KW-0863">Zinc-finger</keyword>
<protein>
    <submittedName>
        <fullName evidence="8">Uncharacterized protein LOC132710658</fullName>
    </submittedName>
</protein>
<gene>
    <name evidence="8" type="primary">LOC132710658</name>
</gene>
<dbReference type="RefSeq" id="XP_060543270.1">
    <property type="nucleotide sequence ID" value="XM_060687287.1"/>
</dbReference>
<dbReference type="GeneID" id="132710658"/>
<dbReference type="Proteomes" id="UP001652622">
    <property type="component" value="Unplaced"/>
</dbReference>
<sequence length="234" mass="26279">MAAGRKRDPVWQYFNEVPLPIGKANCKHCNKEMKGLVARMRQHHEKCCDEDDQRNTFEQAGSSGEFMDSGNYPPSRSSSFCSTVSELSIQDSASLASSSSDTQSHISLSPKRKKKPFPPGTTIDKFVIKTSRLEKELIDEKIAQFVYAMNSSFRLTENPHFINMAQSLRPGYIRCLSGTEGSQERDWQSREEVKQCSQKGMISQDSPPGLQCLVRKNKGQAPRFHAQLEKLAAA</sequence>
<evidence type="ECO:0000313" key="8">
    <source>
        <dbReference type="RefSeq" id="XP_060543270.1"/>
    </source>
</evidence>
<feature type="compositionally biased region" description="Low complexity" evidence="5">
    <location>
        <begin position="93"/>
        <end position="104"/>
    </location>
</feature>
<keyword evidence="3" id="KW-0862">Zinc</keyword>
<evidence type="ECO:0000256" key="1">
    <source>
        <dbReference type="ARBA" id="ARBA00022723"/>
    </source>
</evidence>
<dbReference type="InterPro" id="IPR003656">
    <property type="entry name" value="Znf_BED"/>
</dbReference>
<feature type="region of interest" description="Disordered" evidence="5">
    <location>
        <begin position="93"/>
        <end position="121"/>
    </location>
</feature>
<evidence type="ECO:0000256" key="4">
    <source>
        <dbReference type="PROSITE-ProRule" id="PRU00027"/>
    </source>
</evidence>
<accession>A0ABM3Z4H2</accession>
<dbReference type="Pfam" id="PF02892">
    <property type="entry name" value="zf-BED"/>
    <property type="match status" value="1"/>
</dbReference>
<evidence type="ECO:0000256" key="3">
    <source>
        <dbReference type="ARBA" id="ARBA00022833"/>
    </source>
</evidence>
<evidence type="ECO:0000313" key="7">
    <source>
        <dbReference type="Proteomes" id="UP001652622"/>
    </source>
</evidence>
<evidence type="ECO:0000259" key="6">
    <source>
        <dbReference type="PROSITE" id="PS50808"/>
    </source>
</evidence>